<dbReference type="InterPro" id="IPR015943">
    <property type="entry name" value="WD40/YVTN_repeat-like_dom_sf"/>
</dbReference>
<keyword evidence="1 5" id="KW-0853">WD repeat</keyword>
<dbReference type="OrthoDB" id="7668193at2759"/>
<dbReference type="PANTHER" id="PTHR19854:SF1">
    <property type="entry name" value="GUANINE NUCLEOTIDE-BINDING PROTEIN SUBUNIT BETA-LIKE PROTEIN 1"/>
    <property type="match status" value="1"/>
</dbReference>
<sequence>AGDSHGQVSVTSMRTYRQTAFWKAHNDSVLGVEMVTDDIIVTSGRDNELHVWSLSGKGKEDRGSESQPSATSLPQPAKLYTVAVNAMNYCRFSILACGDAPGRPHSEDLGCPEMLIAVPHTLESAYIDLLRVSSSAGSPQRLATALGKPDLASSEAVKSSRQAIVMALHLFRQNPQHRSSGPPLEKMDAASDLHLLVGYEDGRVVLWRQECNFPAQRATAHGGMPKEGHWVRRAPDSCLPAVLSLSLSPCAKFAISTGADDVLVRYELSSLVQKGQTKRISVYKTGFGGRACSCIRADSEVVAAGGWDGRIRVHAGSTCRQLAVLSYFKDTVQAIAYAPDLRDQHSERTSPGCDESDSDEGWDVGAHERIEEAYRWLAAGGKDGRIALWSV</sequence>
<feature type="repeat" description="WD" evidence="5">
    <location>
        <begin position="377"/>
        <end position="391"/>
    </location>
</feature>
<dbReference type="SUPFAM" id="SSF50978">
    <property type="entry name" value="WD40 repeat-like"/>
    <property type="match status" value="1"/>
</dbReference>
<dbReference type="FunCoup" id="A0A066W9F7">
    <property type="interactions" value="144"/>
</dbReference>
<dbReference type="AlphaFoldDB" id="A0A066W9F7"/>
<dbReference type="RefSeq" id="XP_013243911.1">
    <property type="nucleotide sequence ID" value="XM_013388457.1"/>
</dbReference>
<reference evidence="6 7" key="1">
    <citation type="submission" date="2014-05" db="EMBL/GenBank/DDBJ databases">
        <title>Draft genome sequence of a rare smut relative, Tilletiaria anomala UBC 951.</title>
        <authorList>
            <consortium name="DOE Joint Genome Institute"/>
            <person name="Toome M."/>
            <person name="Kuo A."/>
            <person name="Henrissat B."/>
            <person name="Lipzen A."/>
            <person name="Tritt A."/>
            <person name="Yoshinaga Y."/>
            <person name="Zane M."/>
            <person name="Barry K."/>
            <person name="Grigoriev I.V."/>
            <person name="Spatafora J.W."/>
            <person name="Aimea M.C."/>
        </authorList>
    </citation>
    <scope>NUCLEOTIDE SEQUENCE [LARGE SCALE GENOMIC DNA]</scope>
    <source>
        <strain evidence="6 7">UBC 951</strain>
    </source>
</reference>
<comment type="caution">
    <text evidence="6">The sequence shown here is derived from an EMBL/GenBank/DDBJ whole genome shotgun (WGS) entry which is preliminary data.</text>
</comment>
<dbReference type="SMART" id="SM00320">
    <property type="entry name" value="WD40"/>
    <property type="match status" value="5"/>
</dbReference>
<evidence type="ECO:0000256" key="4">
    <source>
        <dbReference type="ARBA" id="ARBA00040563"/>
    </source>
</evidence>
<evidence type="ECO:0000256" key="3">
    <source>
        <dbReference type="ARBA" id="ARBA00037931"/>
    </source>
</evidence>
<gene>
    <name evidence="6" type="ORF">K437DRAFT_218545</name>
</gene>
<evidence type="ECO:0000313" key="7">
    <source>
        <dbReference type="Proteomes" id="UP000027361"/>
    </source>
</evidence>
<dbReference type="EMBL" id="JMSN01000028">
    <property type="protein sequence ID" value="KDN47719.1"/>
    <property type="molecule type" value="Genomic_DNA"/>
</dbReference>
<name>A0A066W9F7_TILAU</name>
<dbReference type="Gene3D" id="2.130.10.10">
    <property type="entry name" value="YVTN repeat-like/Quinoprotein amine dehydrogenase"/>
    <property type="match status" value="2"/>
</dbReference>
<dbReference type="STRING" id="1037660.A0A066W9F7"/>
<dbReference type="GeneID" id="25262189"/>
<comment type="similarity">
    <text evidence="3">Belongs to the WD repeat ASA1 family.</text>
</comment>
<feature type="repeat" description="WD" evidence="5">
    <location>
        <begin position="22"/>
        <end position="55"/>
    </location>
</feature>
<dbReference type="HOGENOM" id="CLU_041940_0_2_1"/>
<accession>A0A066W9F7</accession>
<protein>
    <recommendedName>
        <fullName evidence="4">ASTRA-associated protein 1</fullName>
    </recommendedName>
</protein>
<dbReference type="Proteomes" id="UP000027361">
    <property type="component" value="Unassembled WGS sequence"/>
</dbReference>
<evidence type="ECO:0000256" key="1">
    <source>
        <dbReference type="ARBA" id="ARBA00022574"/>
    </source>
</evidence>
<dbReference type="InterPro" id="IPR001680">
    <property type="entry name" value="WD40_rpt"/>
</dbReference>
<keyword evidence="2" id="KW-0677">Repeat</keyword>
<proteinExistence type="inferred from homology"/>
<evidence type="ECO:0000313" key="6">
    <source>
        <dbReference type="EMBL" id="KDN47719.1"/>
    </source>
</evidence>
<feature type="non-terminal residue" evidence="6">
    <location>
        <position position="1"/>
    </location>
</feature>
<dbReference type="OMA" id="WHKEGVY"/>
<evidence type="ECO:0000256" key="5">
    <source>
        <dbReference type="PROSITE-ProRule" id="PRU00221"/>
    </source>
</evidence>
<dbReference type="InterPro" id="IPR036322">
    <property type="entry name" value="WD40_repeat_dom_sf"/>
</dbReference>
<dbReference type="PANTHER" id="PTHR19854">
    <property type="entry name" value="TRANSDUCIN BETA-LIKE 3"/>
    <property type="match status" value="1"/>
</dbReference>
<evidence type="ECO:0000256" key="2">
    <source>
        <dbReference type="ARBA" id="ARBA00022737"/>
    </source>
</evidence>
<feature type="non-terminal residue" evidence="6">
    <location>
        <position position="391"/>
    </location>
</feature>
<dbReference type="PROSITE" id="PS50082">
    <property type="entry name" value="WD_REPEATS_2"/>
    <property type="match status" value="2"/>
</dbReference>
<dbReference type="InParanoid" id="A0A066W9F7"/>
<keyword evidence="7" id="KW-1185">Reference proteome</keyword>
<organism evidence="6 7">
    <name type="scientific">Tilletiaria anomala (strain ATCC 24038 / CBS 436.72 / UBC 951)</name>
    <dbReference type="NCBI Taxonomy" id="1037660"/>
    <lineage>
        <taxon>Eukaryota</taxon>
        <taxon>Fungi</taxon>
        <taxon>Dikarya</taxon>
        <taxon>Basidiomycota</taxon>
        <taxon>Ustilaginomycotina</taxon>
        <taxon>Exobasidiomycetes</taxon>
        <taxon>Georgefischeriales</taxon>
        <taxon>Tilletiariaceae</taxon>
        <taxon>Tilletiaria</taxon>
    </lineage>
</organism>